<gene>
    <name evidence="1" type="ORF">SAMN05444682_102268</name>
</gene>
<proteinExistence type="predicted"/>
<dbReference type="STRING" id="1477437.SAMN05444682_102268"/>
<dbReference type="EMBL" id="FOQO01000002">
    <property type="protein sequence ID" value="SFI09042.1"/>
    <property type="molecule type" value="Genomic_DNA"/>
</dbReference>
<accession>A0A1I3FD20</accession>
<organism evidence="1 2">
    <name type="scientific">Parapedobacter indicus</name>
    <dbReference type="NCBI Taxonomy" id="1477437"/>
    <lineage>
        <taxon>Bacteria</taxon>
        <taxon>Pseudomonadati</taxon>
        <taxon>Bacteroidota</taxon>
        <taxon>Sphingobacteriia</taxon>
        <taxon>Sphingobacteriales</taxon>
        <taxon>Sphingobacteriaceae</taxon>
        <taxon>Parapedobacter</taxon>
    </lineage>
</organism>
<evidence type="ECO:0000313" key="1">
    <source>
        <dbReference type="EMBL" id="SFI09042.1"/>
    </source>
</evidence>
<evidence type="ECO:0000313" key="2">
    <source>
        <dbReference type="Proteomes" id="UP000198670"/>
    </source>
</evidence>
<keyword evidence="2" id="KW-1185">Reference proteome</keyword>
<protein>
    <submittedName>
        <fullName evidence="1">Uncharacterized protein</fullName>
    </submittedName>
</protein>
<sequence length="356" mass="39906">MLFMKTSCFLGFLLLGYLFVPVSYGQEPAVDANFLYKANDSTVVTVHLLKDTAGVPACYAAHLITGVCADGLCRPVDIHIYWDLLGQFQDYKMSRGHPITKFDHQPLTTDDHIKLRRLLADTSSLLRDYAVADMIDTTLKVRSGVLDAVTGATNPTFASITVEGAMYTVYTLWHFVNGTVRQQIRRYTEARLTDALIIAMLRSDRLDYQQFVYERLTNEQHRQFAPIILTLIGSNDPYIPHFAIDQLTPELLADSVLQMRAVGFIETAATPVQNSLLSKFRNLPLHDKSMELLLKAVPSFSAGQLTNVFAVLEGNIPSIKGRALHTLIELSQHKGKPYSQYMAKLIQRIPKVNSVN</sequence>
<name>A0A1I3FD20_9SPHI</name>
<reference evidence="1 2" key="1">
    <citation type="submission" date="2016-10" db="EMBL/GenBank/DDBJ databases">
        <authorList>
            <person name="de Groot N.N."/>
        </authorList>
    </citation>
    <scope>NUCLEOTIDE SEQUENCE [LARGE SCALE GENOMIC DNA]</scope>
    <source>
        <strain evidence="1 2">RK1</strain>
    </source>
</reference>
<dbReference type="AlphaFoldDB" id="A0A1I3FD20"/>
<dbReference type="Proteomes" id="UP000198670">
    <property type="component" value="Unassembled WGS sequence"/>
</dbReference>